<keyword evidence="2" id="KW-1185">Reference proteome</keyword>
<dbReference type="GeneID" id="73043753"/>
<organism evidence="1 2">
    <name type="scientific">Halorussus aquaticus</name>
    <dbReference type="NCBI Taxonomy" id="2953748"/>
    <lineage>
        <taxon>Archaea</taxon>
        <taxon>Methanobacteriati</taxon>
        <taxon>Methanobacteriota</taxon>
        <taxon>Stenosarchaea group</taxon>
        <taxon>Halobacteria</taxon>
        <taxon>Halobacteriales</taxon>
        <taxon>Haladaptataceae</taxon>
        <taxon>Halorussus</taxon>
    </lineage>
</organism>
<gene>
    <name evidence="1" type="ORF">ACFO9K_14805</name>
</gene>
<dbReference type="RefSeq" id="WP_254268817.1">
    <property type="nucleotide sequence ID" value="NZ_CP100400.1"/>
</dbReference>
<dbReference type="AlphaFoldDB" id="A0ABD5Q454"/>
<reference evidence="1 2" key="1">
    <citation type="journal article" date="2019" name="Int. J. Syst. Evol. Microbiol.">
        <title>The Global Catalogue of Microorganisms (GCM) 10K type strain sequencing project: providing services to taxonomists for standard genome sequencing and annotation.</title>
        <authorList>
            <consortium name="The Broad Institute Genomics Platform"/>
            <consortium name="The Broad Institute Genome Sequencing Center for Infectious Disease"/>
            <person name="Wu L."/>
            <person name="Ma J."/>
        </authorList>
    </citation>
    <scope>NUCLEOTIDE SEQUENCE [LARGE SCALE GENOMIC DNA]</scope>
    <source>
        <strain evidence="1 2">XZYJ18</strain>
    </source>
</reference>
<evidence type="ECO:0000313" key="1">
    <source>
        <dbReference type="EMBL" id="MFC4825527.1"/>
    </source>
</evidence>
<protein>
    <submittedName>
        <fullName evidence="1">Uncharacterized protein</fullName>
    </submittedName>
</protein>
<name>A0ABD5Q454_9EURY</name>
<proteinExistence type="predicted"/>
<dbReference type="InterPro" id="IPR055927">
    <property type="entry name" value="DUF7504"/>
</dbReference>
<dbReference type="Pfam" id="PF24336">
    <property type="entry name" value="DUF7504"/>
    <property type="match status" value="1"/>
</dbReference>
<evidence type="ECO:0000313" key="2">
    <source>
        <dbReference type="Proteomes" id="UP001595945"/>
    </source>
</evidence>
<dbReference type="EMBL" id="JBHSHT010000002">
    <property type="protein sequence ID" value="MFC4825527.1"/>
    <property type="molecule type" value="Genomic_DNA"/>
</dbReference>
<comment type="caution">
    <text evidence="1">The sequence shown here is derived from an EMBL/GenBank/DDBJ whole genome shotgun (WGS) entry which is preliminary data.</text>
</comment>
<accession>A0ABD5Q454</accession>
<dbReference type="Proteomes" id="UP001595945">
    <property type="component" value="Unassembled WGS sequence"/>
</dbReference>
<sequence length="236" mass="25589">MPDDDLADFLGLLNELKSTGCNLMVVGDVPRELLTRASSRMLGDDDVVRYRVLAVTDATPESIAERLPDPSESPRPVGETTHVLNHVGAVRSVAATNGTPSRDLAGVKETRIADPELTGLQAALVEAMDDFAARSDALRPADLRVGIDSLEPLLDFYGEDVVRRCLRVVGGHVQNHDAMAHYTLQKSYDSEVVQTLADDADAVVEVRLADSTDDGPVGEQRWHVPNRNLSVGWTPL</sequence>